<dbReference type="Pfam" id="PF00005">
    <property type="entry name" value="ABC_tran"/>
    <property type="match status" value="1"/>
</dbReference>
<dbReference type="InterPro" id="IPR052156">
    <property type="entry name" value="BCAA_Transport_ATP-bd_LivF"/>
</dbReference>
<dbReference type="PROSITE" id="PS50893">
    <property type="entry name" value="ABC_TRANSPORTER_2"/>
    <property type="match status" value="1"/>
</dbReference>
<evidence type="ECO:0000256" key="1">
    <source>
        <dbReference type="ARBA" id="ARBA00005417"/>
    </source>
</evidence>
<dbReference type="Proteomes" id="UP000223749">
    <property type="component" value="Chromosome"/>
</dbReference>
<evidence type="ECO:0000256" key="3">
    <source>
        <dbReference type="ARBA" id="ARBA00022970"/>
    </source>
</evidence>
<evidence type="ECO:0000313" key="6">
    <source>
        <dbReference type="Proteomes" id="UP000223749"/>
    </source>
</evidence>
<keyword evidence="6" id="KW-1185">Reference proteome</keyword>
<protein>
    <submittedName>
        <fullName evidence="5">ABC transporter ATP-binding protein</fullName>
    </submittedName>
</protein>
<dbReference type="EMBL" id="CP024091">
    <property type="protein sequence ID" value="ATP55997.1"/>
    <property type="molecule type" value="Genomic_DNA"/>
</dbReference>
<keyword evidence="5" id="KW-0547">Nucleotide-binding</keyword>
<dbReference type="SUPFAM" id="SSF52540">
    <property type="entry name" value="P-loop containing nucleoside triphosphate hydrolases"/>
    <property type="match status" value="1"/>
</dbReference>
<organism evidence="5 6">
    <name type="scientific">Pedobacter ginsengisoli</name>
    <dbReference type="NCBI Taxonomy" id="363852"/>
    <lineage>
        <taxon>Bacteria</taxon>
        <taxon>Pseudomonadati</taxon>
        <taxon>Bacteroidota</taxon>
        <taxon>Sphingobacteriia</taxon>
        <taxon>Sphingobacteriales</taxon>
        <taxon>Sphingobacteriaceae</taxon>
        <taxon>Pedobacter</taxon>
    </lineage>
</organism>
<sequence length="218" mass="24984">MIHKLEADSIFLEFGSRRILSDIYLKCETGKITGLLGRNGNGKTCLMNIIYGNLSANSKSIRFDDLTVQAAYKRPDLLLYLPQFNFIPQTLTLKRVFDDFDLDFFEFENRFPDFKSSHKSSLKSLSGGNRRLVEVYLVLKAKSKFAMLDEPFSHLSPIMIQAITELMNEEKHRKGLLVTDHMFRNIIDISDDLYVLTGGKTHLTKAVEELEFLGYAKT</sequence>
<keyword evidence="3" id="KW-0029">Amino-acid transport</keyword>
<feature type="domain" description="ABC transporter" evidence="4">
    <location>
        <begin position="5"/>
        <end position="216"/>
    </location>
</feature>
<dbReference type="Gene3D" id="3.40.50.300">
    <property type="entry name" value="P-loop containing nucleotide triphosphate hydrolases"/>
    <property type="match status" value="1"/>
</dbReference>
<dbReference type="GO" id="GO:0005524">
    <property type="term" value="F:ATP binding"/>
    <property type="evidence" value="ECO:0007669"/>
    <property type="project" value="UniProtKB-KW"/>
</dbReference>
<evidence type="ECO:0000313" key="5">
    <source>
        <dbReference type="EMBL" id="ATP55997.1"/>
    </source>
</evidence>
<accession>A0A2D1U304</accession>
<evidence type="ECO:0000256" key="2">
    <source>
        <dbReference type="ARBA" id="ARBA00022448"/>
    </source>
</evidence>
<evidence type="ECO:0000259" key="4">
    <source>
        <dbReference type="PROSITE" id="PS50893"/>
    </source>
</evidence>
<keyword evidence="2" id="KW-0813">Transport</keyword>
<dbReference type="AlphaFoldDB" id="A0A2D1U304"/>
<dbReference type="RefSeq" id="WP_099437939.1">
    <property type="nucleotide sequence ID" value="NZ_CP024091.1"/>
</dbReference>
<dbReference type="GO" id="GO:0015807">
    <property type="term" value="P:L-amino acid transport"/>
    <property type="evidence" value="ECO:0007669"/>
    <property type="project" value="TreeGrafter"/>
</dbReference>
<name>A0A2D1U304_9SPHI</name>
<proteinExistence type="inferred from homology"/>
<dbReference type="OrthoDB" id="9785229at2"/>
<dbReference type="InterPro" id="IPR003439">
    <property type="entry name" value="ABC_transporter-like_ATP-bd"/>
</dbReference>
<comment type="similarity">
    <text evidence="1">Belongs to the ABC transporter superfamily.</text>
</comment>
<dbReference type="InterPro" id="IPR027417">
    <property type="entry name" value="P-loop_NTPase"/>
</dbReference>
<dbReference type="GO" id="GO:0016887">
    <property type="term" value="F:ATP hydrolysis activity"/>
    <property type="evidence" value="ECO:0007669"/>
    <property type="project" value="InterPro"/>
</dbReference>
<dbReference type="PANTHER" id="PTHR43820:SF3">
    <property type="entry name" value="BRANCHED-CHAIN AMINO ACID TRANSPORT SYSTEM,ATP-BINDING PROTEIN"/>
    <property type="match status" value="1"/>
</dbReference>
<gene>
    <name evidence="5" type="ORF">CPT03_05750</name>
</gene>
<dbReference type="KEGG" id="pgs:CPT03_05750"/>
<reference evidence="5 6" key="1">
    <citation type="submission" date="2017-10" db="EMBL/GenBank/DDBJ databases">
        <title>Whole genome of Pedobacter ginsengisoli T01R-27 isolated from tomato rhizosphere.</title>
        <authorList>
            <person name="Weon H.-Y."/>
            <person name="Lee S.A."/>
            <person name="Sang M.K."/>
            <person name="Song J."/>
        </authorList>
    </citation>
    <scope>NUCLEOTIDE SEQUENCE [LARGE SCALE GENOMIC DNA]</scope>
    <source>
        <strain evidence="5 6">T01R-27</strain>
    </source>
</reference>
<dbReference type="PANTHER" id="PTHR43820">
    <property type="entry name" value="HIGH-AFFINITY BRANCHED-CHAIN AMINO ACID TRANSPORT ATP-BINDING PROTEIN LIVF"/>
    <property type="match status" value="1"/>
</dbReference>
<dbReference type="GO" id="GO:0015658">
    <property type="term" value="F:branched-chain amino acid transmembrane transporter activity"/>
    <property type="evidence" value="ECO:0007669"/>
    <property type="project" value="TreeGrafter"/>
</dbReference>
<keyword evidence="5" id="KW-0067">ATP-binding</keyword>